<sequence>MDFVTTLPAPITTPSQMLTARIVAPLPIDTSSPISIRPQLARVGVWFTLAKQVVGKHHAVTDKAALAGW</sequence>
<gene>
    <name evidence="1" type="ORF">NCTC5050_03499</name>
</gene>
<protein>
    <submittedName>
        <fullName evidence="1">Uncharacterized protein</fullName>
    </submittedName>
</protein>
<name>A0A378AW88_KLEPO</name>
<reference evidence="1 2" key="1">
    <citation type="submission" date="2018-06" db="EMBL/GenBank/DDBJ databases">
        <authorList>
            <consortium name="Pathogen Informatics"/>
            <person name="Doyle S."/>
        </authorList>
    </citation>
    <scope>NUCLEOTIDE SEQUENCE [LARGE SCALE GENOMIC DNA]</scope>
    <source>
        <strain evidence="1 2">NCTC5050</strain>
    </source>
</reference>
<accession>A0A378AW88</accession>
<keyword evidence="2" id="KW-1185">Reference proteome</keyword>
<dbReference type="AlphaFoldDB" id="A0A378AW88"/>
<organism evidence="1 2">
    <name type="scientific">Klebsiella pneumoniae subsp. ozaenae</name>
    <dbReference type="NCBI Taxonomy" id="574"/>
    <lineage>
        <taxon>Bacteria</taxon>
        <taxon>Pseudomonadati</taxon>
        <taxon>Pseudomonadota</taxon>
        <taxon>Gammaproteobacteria</taxon>
        <taxon>Enterobacterales</taxon>
        <taxon>Enterobacteriaceae</taxon>
        <taxon>Klebsiella/Raoultella group</taxon>
        <taxon>Klebsiella</taxon>
        <taxon>Klebsiella pneumoniae complex</taxon>
    </lineage>
</organism>
<evidence type="ECO:0000313" key="1">
    <source>
        <dbReference type="EMBL" id="STV23317.1"/>
    </source>
</evidence>
<proteinExistence type="predicted"/>
<dbReference type="EMBL" id="UGLZ01000005">
    <property type="protein sequence ID" value="STV23317.1"/>
    <property type="molecule type" value="Genomic_DNA"/>
</dbReference>
<dbReference type="Proteomes" id="UP000255382">
    <property type="component" value="Unassembled WGS sequence"/>
</dbReference>
<evidence type="ECO:0000313" key="2">
    <source>
        <dbReference type="Proteomes" id="UP000255382"/>
    </source>
</evidence>